<dbReference type="PRINTS" id="PR00422">
    <property type="entry name" value="TRANSFERRIN"/>
</dbReference>
<dbReference type="PANTHER" id="PTHR11485:SF57">
    <property type="entry name" value="TRANSFERRIN"/>
    <property type="match status" value="1"/>
</dbReference>
<reference evidence="3" key="1">
    <citation type="journal article" date="2020" name="G3 (Bethesda)">
        <title>High-Quality Assemblies for Three Invasive Social Wasps from the &lt;i&gt;Vespula&lt;/i&gt; Genus.</title>
        <authorList>
            <person name="Harrop T.W.R."/>
            <person name="Guhlin J."/>
            <person name="McLaughlin G.M."/>
            <person name="Permina E."/>
            <person name="Stockwell P."/>
            <person name="Gilligan J."/>
            <person name="Le Lec M.F."/>
            <person name="Gruber M.A.M."/>
            <person name="Quinn O."/>
            <person name="Lovegrove M."/>
            <person name="Duncan E.J."/>
            <person name="Remnant E.J."/>
            <person name="Van Eeckhoven J."/>
            <person name="Graham B."/>
            <person name="Knapp R.A."/>
            <person name="Langford K.W."/>
            <person name="Kronenberg Z."/>
            <person name="Press M.O."/>
            <person name="Eacker S.M."/>
            <person name="Wilson-Rankin E.E."/>
            <person name="Purcell J."/>
            <person name="Lester P.J."/>
            <person name="Dearden P.K."/>
        </authorList>
    </citation>
    <scope>NUCLEOTIDE SEQUENCE</scope>
    <source>
        <strain evidence="3">Linc-1</strain>
    </source>
</reference>
<feature type="chain" id="PRO_5032339443" description="Transferrin-like domain-containing protein" evidence="1">
    <location>
        <begin position="20"/>
        <end position="313"/>
    </location>
</feature>
<dbReference type="AlphaFoldDB" id="A0A834JB00"/>
<dbReference type="PROSITE" id="PS51408">
    <property type="entry name" value="TRANSFERRIN_LIKE_4"/>
    <property type="match status" value="1"/>
</dbReference>
<dbReference type="Gene3D" id="3.40.190.10">
    <property type="entry name" value="Periplasmic binding protein-like II"/>
    <property type="match status" value="2"/>
</dbReference>
<dbReference type="GO" id="GO:0005769">
    <property type="term" value="C:early endosome"/>
    <property type="evidence" value="ECO:0007669"/>
    <property type="project" value="TreeGrafter"/>
</dbReference>
<evidence type="ECO:0000259" key="2">
    <source>
        <dbReference type="PROSITE" id="PS51408"/>
    </source>
</evidence>
<dbReference type="SUPFAM" id="SSF53850">
    <property type="entry name" value="Periplasmic binding protein-like II"/>
    <property type="match status" value="1"/>
</dbReference>
<accession>A0A834JB00</accession>
<keyword evidence="1" id="KW-0732">Signal</keyword>
<comment type="caution">
    <text evidence="3">The sequence shown here is derived from an EMBL/GenBank/DDBJ whole genome shotgun (WGS) entry which is preliminary data.</text>
</comment>
<dbReference type="Proteomes" id="UP000617340">
    <property type="component" value="Unassembled WGS sequence"/>
</dbReference>
<evidence type="ECO:0000256" key="1">
    <source>
        <dbReference type="SAM" id="SignalP"/>
    </source>
</evidence>
<name>A0A834JB00_VESGE</name>
<evidence type="ECO:0000313" key="4">
    <source>
        <dbReference type="Proteomes" id="UP000617340"/>
    </source>
</evidence>
<dbReference type="GO" id="GO:0005886">
    <property type="term" value="C:plasma membrane"/>
    <property type="evidence" value="ECO:0007669"/>
    <property type="project" value="TreeGrafter"/>
</dbReference>
<dbReference type="PANTHER" id="PTHR11485">
    <property type="entry name" value="TRANSFERRIN"/>
    <property type="match status" value="1"/>
</dbReference>
<proteinExistence type="predicted"/>
<evidence type="ECO:0000313" key="3">
    <source>
        <dbReference type="EMBL" id="KAF7383892.1"/>
    </source>
</evidence>
<feature type="domain" description="Transferrin-like" evidence="2">
    <location>
        <begin position="28"/>
        <end position="313"/>
    </location>
</feature>
<organism evidence="3 4">
    <name type="scientific">Vespula germanica</name>
    <name type="common">German yellow jacket</name>
    <name type="synonym">Paravespula germanica</name>
    <dbReference type="NCBI Taxonomy" id="30212"/>
    <lineage>
        <taxon>Eukaryota</taxon>
        <taxon>Metazoa</taxon>
        <taxon>Ecdysozoa</taxon>
        <taxon>Arthropoda</taxon>
        <taxon>Hexapoda</taxon>
        <taxon>Insecta</taxon>
        <taxon>Pterygota</taxon>
        <taxon>Neoptera</taxon>
        <taxon>Endopterygota</taxon>
        <taxon>Hymenoptera</taxon>
        <taxon>Apocrita</taxon>
        <taxon>Aculeata</taxon>
        <taxon>Vespoidea</taxon>
        <taxon>Vespidae</taxon>
        <taxon>Vespinae</taxon>
        <taxon>Vespula</taxon>
    </lineage>
</organism>
<dbReference type="GO" id="GO:0055037">
    <property type="term" value="C:recycling endosome"/>
    <property type="evidence" value="ECO:0007669"/>
    <property type="project" value="TreeGrafter"/>
</dbReference>
<keyword evidence="4" id="KW-1185">Reference proteome</keyword>
<dbReference type="SMART" id="SM00094">
    <property type="entry name" value="TR_FER"/>
    <property type="match status" value="1"/>
</dbReference>
<feature type="signal peptide" evidence="1">
    <location>
        <begin position="1"/>
        <end position="19"/>
    </location>
</feature>
<dbReference type="InterPro" id="IPR001156">
    <property type="entry name" value="Transferrin-like_dom"/>
</dbReference>
<protein>
    <recommendedName>
        <fullName evidence="2">Transferrin-like domain-containing protein</fullName>
    </recommendedName>
</protein>
<dbReference type="EMBL" id="JACSDZ010000018">
    <property type="protein sequence ID" value="KAF7383892.1"/>
    <property type="molecule type" value="Genomic_DNA"/>
</dbReference>
<dbReference type="GO" id="GO:0005615">
    <property type="term" value="C:extracellular space"/>
    <property type="evidence" value="ECO:0007669"/>
    <property type="project" value="TreeGrafter"/>
</dbReference>
<sequence>MKCHKSIMILASLVAVIMATDVTAEDGFTIYIPKIYWKECVQLIKDSANNGIPISCISSRDRYKCIEKVSREEIDVVVVDPEDIYLTALDDNQTKEEAYADYHYEAVAIIQEDLNVSDAKGLRYLKSCHTGIRDDIGYNILHAKLAAIGDNINNTEYFVRDNEFQALSSLFTKACLVGTWSSDPTINRKLSEKRKATCAHFMKSQTSVIIKISIRVTKVLFVTSFRKKVIHVKRFFGLPGSVTSAVPTNEHPSNFRYFCPDGTKVPINADTKPCTWAARPWQRYMANDGVNNIEAVQKELTELGKLGEKEKAA</sequence>
<gene>
    <name evidence="3" type="ORF">HZH68_014649</name>
</gene>
<dbReference type="GO" id="GO:0006826">
    <property type="term" value="P:iron ion transport"/>
    <property type="evidence" value="ECO:0007669"/>
    <property type="project" value="TreeGrafter"/>
</dbReference>
<dbReference type="Pfam" id="PF00405">
    <property type="entry name" value="Transferrin"/>
    <property type="match status" value="1"/>
</dbReference>